<sequence length="66" mass="7276">MLLATHFTQPPVEAITITSHEEVKQAQAADPAIIKIVASLQINNAAKHPPVFFTEDGLLYHQIKDN</sequence>
<dbReference type="Proteomes" id="UP000887565">
    <property type="component" value="Unplaced"/>
</dbReference>
<proteinExistence type="predicted"/>
<dbReference type="WBParaSite" id="nRc.2.0.1.t15828-RA">
    <property type="protein sequence ID" value="nRc.2.0.1.t15828-RA"/>
    <property type="gene ID" value="nRc.2.0.1.g15828"/>
</dbReference>
<evidence type="ECO:0000313" key="1">
    <source>
        <dbReference type="Proteomes" id="UP000887565"/>
    </source>
</evidence>
<evidence type="ECO:0000313" key="2">
    <source>
        <dbReference type="WBParaSite" id="nRc.2.0.1.t15828-RA"/>
    </source>
</evidence>
<organism evidence="1 2">
    <name type="scientific">Romanomermis culicivorax</name>
    <name type="common">Nematode worm</name>
    <dbReference type="NCBI Taxonomy" id="13658"/>
    <lineage>
        <taxon>Eukaryota</taxon>
        <taxon>Metazoa</taxon>
        <taxon>Ecdysozoa</taxon>
        <taxon>Nematoda</taxon>
        <taxon>Enoplea</taxon>
        <taxon>Dorylaimia</taxon>
        <taxon>Mermithida</taxon>
        <taxon>Mermithoidea</taxon>
        <taxon>Mermithidae</taxon>
        <taxon>Romanomermis</taxon>
    </lineage>
</organism>
<dbReference type="AlphaFoldDB" id="A0A915INQ3"/>
<keyword evidence="1" id="KW-1185">Reference proteome</keyword>
<protein>
    <submittedName>
        <fullName evidence="2">Uncharacterized protein</fullName>
    </submittedName>
</protein>
<accession>A0A915INQ3</accession>
<name>A0A915INQ3_ROMCU</name>
<reference evidence="2" key="1">
    <citation type="submission" date="2022-11" db="UniProtKB">
        <authorList>
            <consortium name="WormBaseParasite"/>
        </authorList>
    </citation>
    <scope>IDENTIFICATION</scope>
</reference>